<dbReference type="Pfam" id="PF01753">
    <property type="entry name" value="zf-MYND"/>
    <property type="match status" value="1"/>
</dbReference>
<name>A0AAN9G9F9_9CAEN</name>
<dbReference type="PROSITE" id="PS01360">
    <property type="entry name" value="ZF_MYND_1"/>
    <property type="match status" value="1"/>
</dbReference>
<protein>
    <recommendedName>
        <fullName evidence="5">MYND-type domain-containing protein</fullName>
    </recommendedName>
</protein>
<organism evidence="6 7">
    <name type="scientific">Littorina saxatilis</name>
    <dbReference type="NCBI Taxonomy" id="31220"/>
    <lineage>
        <taxon>Eukaryota</taxon>
        <taxon>Metazoa</taxon>
        <taxon>Spiralia</taxon>
        <taxon>Lophotrochozoa</taxon>
        <taxon>Mollusca</taxon>
        <taxon>Gastropoda</taxon>
        <taxon>Caenogastropoda</taxon>
        <taxon>Littorinimorpha</taxon>
        <taxon>Littorinoidea</taxon>
        <taxon>Littorinidae</taxon>
        <taxon>Littorina</taxon>
    </lineage>
</organism>
<dbReference type="GO" id="GO:0005634">
    <property type="term" value="C:nucleus"/>
    <property type="evidence" value="ECO:0007669"/>
    <property type="project" value="TreeGrafter"/>
</dbReference>
<dbReference type="Pfam" id="PF04194">
    <property type="entry name" value="PDCD2_C"/>
    <property type="match status" value="1"/>
</dbReference>
<evidence type="ECO:0000313" key="7">
    <source>
        <dbReference type="Proteomes" id="UP001374579"/>
    </source>
</evidence>
<dbReference type="InterPro" id="IPR007320">
    <property type="entry name" value="PDCD2_C"/>
</dbReference>
<reference evidence="6 7" key="1">
    <citation type="submission" date="2024-02" db="EMBL/GenBank/DDBJ databases">
        <title>Chromosome-scale genome assembly of the rough periwinkle Littorina saxatilis.</title>
        <authorList>
            <person name="De Jode A."/>
            <person name="Faria R."/>
            <person name="Formenti G."/>
            <person name="Sims Y."/>
            <person name="Smith T.P."/>
            <person name="Tracey A."/>
            <person name="Wood J.M.D."/>
            <person name="Zagrodzka Z.B."/>
            <person name="Johannesson K."/>
            <person name="Butlin R.K."/>
            <person name="Leder E.H."/>
        </authorList>
    </citation>
    <scope>NUCLEOTIDE SEQUENCE [LARGE SCALE GENOMIC DNA]</scope>
    <source>
        <strain evidence="6">Snail1</strain>
        <tissue evidence="6">Muscle</tissue>
    </source>
</reference>
<dbReference type="Proteomes" id="UP001374579">
    <property type="component" value="Unassembled WGS sequence"/>
</dbReference>
<evidence type="ECO:0000259" key="5">
    <source>
        <dbReference type="PROSITE" id="PS50865"/>
    </source>
</evidence>
<dbReference type="GO" id="GO:0008270">
    <property type="term" value="F:zinc ion binding"/>
    <property type="evidence" value="ECO:0007669"/>
    <property type="project" value="UniProtKB-KW"/>
</dbReference>
<dbReference type="PANTHER" id="PTHR12298">
    <property type="entry name" value="PCDC2 PROGRAMMED CELL DEATH PROTEIN 2 -RELATED"/>
    <property type="match status" value="1"/>
</dbReference>
<evidence type="ECO:0000256" key="4">
    <source>
        <dbReference type="PROSITE-ProRule" id="PRU00134"/>
    </source>
</evidence>
<evidence type="ECO:0000256" key="2">
    <source>
        <dbReference type="ARBA" id="ARBA00022771"/>
    </source>
</evidence>
<gene>
    <name evidence="6" type="ORF">V1264_023205</name>
</gene>
<comment type="caution">
    <text evidence="6">The sequence shown here is derived from an EMBL/GenBank/DDBJ whole genome shotgun (WGS) entry which is preliminary data.</text>
</comment>
<evidence type="ECO:0000256" key="3">
    <source>
        <dbReference type="ARBA" id="ARBA00022833"/>
    </source>
</evidence>
<keyword evidence="1" id="KW-0479">Metal-binding</keyword>
<dbReference type="InterPro" id="IPR002893">
    <property type="entry name" value="Znf_MYND"/>
</dbReference>
<dbReference type="PROSITE" id="PS50865">
    <property type="entry name" value="ZF_MYND_2"/>
    <property type="match status" value="1"/>
</dbReference>
<accession>A0AAN9G9F9</accession>
<proteinExistence type="predicted"/>
<dbReference type="PANTHER" id="PTHR12298:SF4">
    <property type="entry name" value="PROGRAMMED CELL DEATH PROTEIN 2"/>
    <property type="match status" value="1"/>
</dbReference>
<keyword evidence="7" id="KW-1185">Reference proteome</keyword>
<dbReference type="GO" id="GO:0005737">
    <property type="term" value="C:cytoplasm"/>
    <property type="evidence" value="ECO:0007669"/>
    <property type="project" value="InterPro"/>
</dbReference>
<dbReference type="Gene3D" id="6.10.140.2220">
    <property type="match status" value="1"/>
</dbReference>
<evidence type="ECO:0000313" key="6">
    <source>
        <dbReference type="EMBL" id="KAK7100216.1"/>
    </source>
</evidence>
<dbReference type="AlphaFoldDB" id="A0AAN9G9F9"/>
<evidence type="ECO:0000256" key="1">
    <source>
        <dbReference type="ARBA" id="ARBA00022723"/>
    </source>
</evidence>
<dbReference type="SUPFAM" id="SSF144232">
    <property type="entry name" value="HIT/MYND zinc finger-like"/>
    <property type="match status" value="1"/>
</dbReference>
<feature type="domain" description="MYND-type" evidence="5">
    <location>
        <begin position="137"/>
        <end position="174"/>
    </location>
</feature>
<keyword evidence="3" id="KW-0862">Zinc</keyword>
<sequence length="363" mass="40712">MATARMDLGFVNDDCDARLLQSHYFPSKVGGKPAWLSLNPIPKTEQLSCPRCNNPLVFLLQVYSPRDKTEEDAFHRTLFLFVCQNSACSTPNDASNFKVFRSQLPRMNQFFSSDPPPDDPADEIGPAPSAQKYQPLCEVCGCIGPKQCSQCKSVSYCCKDHQTLHWKAGHKTACGKHVSHDSEDPSACGVLFPELELEIEEETYSPEKSTKDETEASQEYQQYAENVNTGQSGSGLGDQYSEQDLEGMAAQETEDDRIFKKFKKRVAQNEEQVLRYSKGGEPLWVSSDHQAKQEDIAVCSCGAPRQFEFQVMPQLLNHLGVDEKEGNSLDWGTLCVFTCRDSCAIGSNYTEEFVWKQDFSADR</sequence>
<keyword evidence="2 4" id="KW-0863">Zinc-finger</keyword>
<dbReference type="EMBL" id="JBAMIC010000011">
    <property type="protein sequence ID" value="KAK7100216.1"/>
    <property type="molecule type" value="Genomic_DNA"/>
</dbReference>